<organism evidence="1 2">
    <name type="scientific">Knufia fluminis</name>
    <dbReference type="NCBI Taxonomy" id="191047"/>
    <lineage>
        <taxon>Eukaryota</taxon>
        <taxon>Fungi</taxon>
        <taxon>Dikarya</taxon>
        <taxon>Ascomycota</taxon>
        <taxon>Pezizomycotina</taxon>
        <taxon>Eurotiomycetes</taxon>
        <taxon>Chaetothyriomycetidae</taxon>
        <taxon>Chaetothyriales</taxon>
        <taxon>Trichomeriaceae</taxon>
        <taxon>Knufia</taxon>
    </lineage>
</organism>
<evidence type="ECO:0000313" key="2">
    <source>
        <dbReference type="Proteomes" id="UP001316803"/>
    </source>
</evidence>
<proteinExistence type="predicted"/>
<reference evidence="1 2" key="1">
    <citation type="submission" date="2022-12" db="EMBL/GenBank/DDBJ databases">
        <title>Genomic features and morphological characterization of a novel Knufia sp. strain isolated from spacecraft assembly facility.</title>
        <authorList>
            <person name="Teixeira M."/>
            <person name="Chander A.M."/>
            <person name="Stajich J.E."/>
            <person name="Venkateswaran K."/>
        </authorList>
    </citation>
    <scope>NUCLEOTIDE SEQUENCE [LARGE SCALE GENOMIC DNA]</scope>
    <source>
        <strain evidence="1 2">FJI-L2-BK-P2</strain>
    </source>
</reference>
<accession>A0AAN8I439</accession>
<comment type="caution">
    <text evidence="1">The sequence shown here is derived from an EMBL/GenBank/DDBJ whole genome shotgun (WGS) entry which is preliminary data.</text>
</comment>
<evidence type="ECO:0000313" key="1">
    <source>
        <dbReference type="EMBL" id="KAK5951064.1"/>
    </source>
</evidence>
<protein>
    <submittedName>
        <fullName evidence="1">Uncharacterized protein</fullName>
    </submittedName>
</protein>
<dbReference type="Proteomes" id="UP001316803">
    <property type="component" value="Unassembled WGS sequence"/>
</dbReference>
<dbReference type="EMBL" id="JAKLMC020000022">
    <property type="protein sequence ID" value="KAK5951064.1"/>
    <property type="molecule type" value="Genomic_DNA"/>
</dbReference>
<dbReference type="AlphaFoldDB" id="A0AAN8I439"/>
<name>A0AAN8I439_9EURO</name>
<keyword evidence="2" id="KW-1185">Reference proteome</keyword>
<gene>
    <name evidence="1" type="ORF">OHC33_007817</name>
</gene>
<sequence>MDRSTAQRDSGKAGLLDLPVEITEQILKPLLQHSLTQITKSKFYDIWLPGVKEISEKGPVVIGTTMMMPHAQLQVQILRTCRKLYDIGAPLLYGSTLFFHPVTWTGYDDPDALAQQRKITESLRRPRKHRFTKLFLVIVTPDGWSRAGRASDGEVLDEGCEALAAHQPCWTELQFVPIDMTAEARYTTNRGRCLRLLYGLGRLHCLENSALHAGYPLSDDLIHMTVQAGYKFPLWVLHEDLEQLLDTYDPDGASGTPIWDMKRFFAKQSEQYANERNDDLFFVNLDAAVEYVKTVVGQALGKPLKIDFSMRENVLRMATEEADNLLSAREGKWRSRYTISKPRIYHPYHRRGLPPFNANAAHYITI</sequence>